<evidence type="ECO:0000313" key="2">
    <source>
        <dbReference type="EMBL" id="EMA53489.1"/>
    </source>
</evidence>
<reference evidence="2 3" key="1">
    <citation type="journal article" date="2014" name="PLoS Genet.">
        <title>Phylogenetically driven sequencing of extremely halophilic archaea reveals strategies for static and dynamic osmo-response.</title>
        <authorList>
            <person name="Becker E.A."/>
            <person name="Seitzer P.M."/>
            <person name="Tritt A."/>
            <person name="Larsen D."/>
            <person name="Krusor M."/>
            <person name="Yao A.I."/>
            <person name="Wu D."/>
            <person name="Madern D."/>
            <person name="Eisen J.A."/>
            <person name="Darling A.E."/>
            <person name="Facciotti M.T."/>
        </authorList>
    </citation>
    <scope>NUCLEOTIDE SEQUENCE [LARGE SCALE GENOMIC DNA]</scope>
    <source>
        <strain evidence="2 3">DSM 8989</strain>
    </source>
</reference>
<name>M0N8S7_9EURY</name>
<dbReference type="RefSeq" id="WP_005042842.1">
    <property type="nucleotide sequence ID" value="NZ_AOME01000051.1"/>
</dbReference>
<dbReference type="OrthoDB" id="197463at2157"/>
<evidence type="ECO:0000256" key="1">
    <source>
        <dbReference type="SAM" id="MobiDB-lite"/>
    </source>
</evidence>
<keyword evidence="3" id="KW-1185">Reference proteome</keyword>
<organism evidence="2 3">
    <name type="scientific">Halococcus salifodinae DSM 8989</name>
    <dbReference type="NCBI Taxonomy" id="1227456"/>
    <lineage>
        <taxon>Archaea</taxon>
        <taxon>Methanobacteriati</taxon>
        <taxon>Methanobacteriota</taxon>
        <taxon>Stenosarchaea group</taxon>
        <taxon>Halobacteria</taxon>
        <taxon>Halobacteriales</taxon>
        <taxon>Halococcaceae</taxon>
        <taxon>Halococcus</taxon>
    </lineage>
</organism>
<dbReference type="InterPro" id="IPR055975">
    <property type="entry name" value="DUF7553"/>
</dbReference>
<dbReference type="Proteomes" id="UP000011625">
    <property type="component" value="Unassembled WGS sequence"/>
</dbReference>
<accession>M0N8S7</accession>
<dbReference type="PATRIC" id="fig|1227456.3.peg.1873"/>
<dbReference type="AlphaFoldDB" id="M0N8S7"/>
<gene>
    <name evidence="2" type="ORF">C450_09262</name>
</gene>
<dbReference type="Pfam" id="PF24430">
    <property type="entry name" value="DUF7553"/>
    <property type="match status" value="1"/>
</dbReference>
<evidence type="ECO:0000313" key="3">
    <source>
        <dbReference type="Proteomes" id="UP000011625"/>
    </source>
</evidence>
<feature type="region of interest" description="Disordered" evidence="1">
    <location>
        <begin position="1"/>
        <end position="22"/>
    </location>
</feature>
<protein>
    <submittedName>
        <fullName evidence="2">Uncharacterized protein</fullName>
    </submittedName>
</protein>
<sequence>MTRDQLRTAGELLADARRDTDGDLRERIDGLAEQLDDLADADRGPDHGRIARMENALNEIEAQIDGDARENVQEAHEHLSEYRSTVSGV</sequence>
<comment type="caution">
    <text evidence="2">The sequence shown here is derived from an EMBL/GenBank/DDBJ whole genome shotgun (WGS) entry which is preliminary data.</text>
</comment>
<proteinExistence type="predicted"/>
<dbReference type="EMBL" id="AOME01000051">
    <property type="protein sequence ID" value="EMA53489.1"/>
    <property type="molecule type" value="Genomic_DNA"/>
</dbReference>